<feature type="region of interest" description="Disordered" evidence="1">
    <location>
        <begin position="73"/>
        <end position="136"/>
    </location>
</feature>
<dbReference type="Proteomes" id="UP001642487">
    <property type="component" value="Chromosome 5"/>
</dbReference>
<evidence type="ECO:0000256" key="1">
    <source>
        <dbReference type="SAM" id="MobiDB-lite"/>
    </source>
</evidence>
<keyword evidence="3" id="KW-1185">Reference proteome</keyword>
<sequence>MTVMAECFDEDDFWLPPQFLADDDNMLDKNTCATNKNNRQNCLTSSPFHSEPACFPFEFGNFGVFSDFSSPLESLKGSSETERDEEDRGPGLTLRTARSTIDDERVLSESPQSTLCDMESGSGGSQVSSCGSPERNCKVQSPPATWDLLHAVAEEVARMRMHESHVVLPQNGATSQVSVPVKNSTAGTGFYQKLDGPQFQHLQQKQNHPMVENGVRGWKGLSSSAWLPPRRGSGRRTLFPGTQGGIRESAGTGVFLPRHTNTQADERRKPVYSTVLVPARVVKALNLNLDEFCSQPHVKPVAGGRFNSGNDVVLRLQINRGGNYQKRNIRREIPTEQEIKLPQEWTY</sequence>
<dbReference type="EMBL" id="OZ021739">
    <property type="protein sequence ID" value="CAK9323308.1"/>
    <property type="molecule type" value="Genomic_DNA"/>
</dbReference>
<gene>
    <name evidence="2" type="ORF">CITCOLO1_LOCUS15487</name>
</gene>
<reference evidence="2 3" key="1">
    <citation type="submission" date="2024-03" db="EMBL/GenBank/DDBJ databases">
        <authorList>
            <person name="Gkanogiannis A."/>
            <person name="Becerra Lopez-Lavalle L."/>
        </authorList>
    </citation>
    <scope>NUCLEOTIDE SEQUENCE [LARGE SCALE GENOMIC DNA]</scope>
</reference>
<dbReference type="PANTHER" id="PTHR33356:SF5">
    <property type="entry name" value="TIP41-LIKE PROTEIN"/>
    <property type="match status" value="1"/>
</dbReference>
<dbReference type="PANTHER" id="PTHR33356">
    <property type="entry name" value="TIP41-LIKE PROTEIN"/>
    <property type="match status" value="1"/>
</dbReference>
<organism evidence="2 3">
    <name type="scientific">Citrullus colocynthis</name>
    <name type="common">colocynth</name>
    <dbReference type="NCBI Taxonomy" id="252529"/>
    <lineage>
        <taxon>Eukaryota</taxon>
        <taxon>Viridiplantae</taxon>
        <taxon>Streptophyta</taxon>
        <taxon>Embryophyta</taxon>
        <taxon>Tracheophyta</taxon>
        <taxon>Spermatophyta</taxon>
        <taxon>Magnoliopsida</taxon>
        <taxon>eudicotyledons</taxon>
        <taxon>Gunneridae</taxon>
        <taxon>Pentapetalae</taxon>
        <taxon>rosids</taxon>
        <taxon>fabids</taxon>
        <taxon>Cucurbitales</taxon>
        <taxon>Cucurbitaceae</taxon>
        <taxon>Benincaseae</taxon>
        <taxon>Citrullus</taxon>
    </lineage>
</organism>
<protein>
    <submittedName>
        <fullName evidence="2">Uncharacterized protein</fullName>
    </submittedName>
</protein>
<evidence type="ECO:0000313" key="3">
    <source>
        <dbReference type="Proteomes" id="UP001642487"/>
    </source>
</evidence>
<evidence type="ECO:0000313" key="2">
    <source>
        <dbReference type="EMBL" id="CAK9323308.1"/>
    </source>
</evidence>
<accession>A0ABP0YS16</accession>
<name>A0ABP0YS16_9ROSI</name>
<feature type="region of interest" description="Disordered" evidence="1">
    <location>
        <begin position="223"/>
        <end position="244"/>
    </location>
</feature>
<proteinExistence type="predicted"/>